<feature type="domain" description="Phospholipid/glycerol acyltransferase" evidence="2">
    <location>
        <begin position="209"/>
        <end position="273"/>
    </location>
</feature>
<feature type="non-terminal residue" evidence="3">
    <location>
        <position position="1"/>
    </location>
</feature>
<dbReference type="GO" id="GO:0008374">
    <property type="term" value="F:O-acyltransferase activity"/>
    <property type="evidence" value="ECO:0007669"/>
    <property type="project" value="InterPro"/>
</dbReference>
<name>X0UFV5_9ZZZZ</name>
<dbReference type="SUPFAM" id="SSF69593">
    <property type="entry name" value="Glycerol-3-phosphate (1)-acyltransferase"/>
    <property type="match status" value="1"/>
</dbReference>
<evidence type="ECO:0000259" key="2">
    <source>
        <dbReference type="Pfam" id="PF01553"/>
    </source>
</evidence>
<reference evidence="3" key="1">
    <citation type="journal article" date="2014" name="Front. Microbiol.">
        <title>High frequency of phylogenetically diverse reductive dehalogenase-homologous genes in deep subseafloor sedimentary metagenomes.</title>
        <authorList>
            <person name="Kawai M."/>
            <person name="Futagami T."/>
            <person name="Toyoda A."/>
            <person name="Takaki Y."/>
            <person name="Nishi S."/>
            <person name="Hori S."/>
            <person name="Arai W."/>
            <person name="Tsubouchi T."/>
            <person name="Morono Y."/>
            <person name="Uchiyama I."/>
            <person name="Ito T."/>
            <person name="Fujiyama A."/>
            <person name="Inagaki F."/>
            <person name="Takami H."/>
        </authorList>
    </citation>
    <scope>NUCLEOTIDE SEQUENCE</scope>
    <source>
        <strain evidence="3">Expedition CK06-06</strain>
    </source>
</reference>
<evidence type="ECO:0000256" key="1">
    <source>
        <dbReference type="ARBA" id="ARBA00004184"/>
    </source>
</evidence>
<dbReference type="Pfam" id="PF01553">
    <property type="entry name" value="Acyltransferase"/>
    <property type="match status" value="1"/>
</dbReference>
<feature type="non-terminal residue" evidence="3">
    <location>
        <position position="290"/>
    </location>
</feature>
<organism evidence="3">
    <name type="scientific">marine sediment metagenome</name>
    <dbReference type="NCBI Taxonomy" id="412755"/>
    <lineage>
        <taxon>unclassified sequences</taxon>
        <taxon>metagenomes</taxon>
        <taxon>ecological metagenomes</taxon>
    </lineage>
</organism>
<dbReference type="GO" id="GO:0012505">
    <property type="term" value="C:endomembrane system"/>
    <property type="evidence" value="ECO:0007669"/>
    <property type="project" value="UniProtKB-SubCell"/>
</dbReference>
<gene>
    <name evidence="3" type="ORF">S01H1_24796</name>
</gene>
<proteinExistence type="predicted"/>
<accession>X0UFV5</accession>
<dbReference type="PANTHER" id="PTHR12563:SF17">
    <property type="entry name" value="DIHYDROXYACETONE PHOSPHATE ACYLTRANSFERASE"/>
    <property type="match status" value="1"/>
</dbReference>
<dbReference type="AlphaFoldDB" id="X0UFV5"/>
<protein>
    <recommendedName>
        <fullName evidence="2">Phospholipid/glycerol acyltransferase domain-containing protein</fullName>
    </recommendedName>
</protein>
<evidence type="ECO:0000313" key="3">
    <source>
        <dbReference type="EMBL" id="GAF98196.1"/>
    </source>
</evidence>
<dbReference type="InterPro" id="IPR002123">
    <property type="entry name" value="Plipid/glycerol_acylTrfase"/>
</dbReference>
<dbReference type="EMBL" id="BARS01014931">
    <property type="protein sequence ID" value="GAF98196.1"/>
    <property type="molecule type" value="Genomic_DNA"/>
</dbReference>
<sequence length="290" mass="33949">RQFIHAEKDHLQFLLETQKDMDSPIFIVPQLVLYKTTPERDYSSLTDIFFGFKDHPGVIRKIVLFFRHNRRAFIDFGQPLDLKAYLKSQLSTRPLHDMAAEIRQMLIEGIDKQKRVILGPIMKSRQQIKEIVLRDERVSEKIENMAAGDEKQLKQLRKKAGECFEEIAADYNMAYIQSFLMALSWFWKKIFEGVDVDMAGLARVREWARKAPLIYIPSHKSHIDYLILNYVLLSHHLHVPRIAAGTNLAFWPMGHIFRQCGAFFIRRSFKGDKVYSEVFSRYIKARANSA</sequence>
<comment type="caution">
    <text evidence="3">The sequence shown here is derived from an EMBL/GenBank/DDBJ whole genome shotgun (WGS) entry which is preliminary data.</text>
</comment>
<dbReference type="GO" id="GO:0006629">
    <property type="term" value="P:lipid metabolic process"/>
    <property type="evidence" value="ECO:0007669"/>
    <property type="project" value="InterPro"/>
</dbReference>
<dbReference type="PANTHER" id="PTHR12563">
    <property type="entry name" value="GLYCEROL-3-PHOSPHATE ACYLTRANSFERASE"/>
    <property type="match status" value="1"/>
</dbReference>
<comment type="subcellular location">
    <subcellularLocation>
        <location evidence="1">Endomembrane system</location>
        <topology evidence="1">Peripheral membrane protein</topology>
    </subcellularLocation>
</comment>
<dbReference type="InterPro" id="IPR022284">
    <property type="entry name" value="GPAT/DHAPAT"/>
</dbReference>